<dbReference type="InterPro" id="IPR019734">
    <property type="entry name" value="TPR_rpt"/>
</dbReference>
<name>A0A937FU70_9BACT</name>
<organism evidence="1 2">
    <name type="scientific">Fulvivirga marina</name>
    <dbReference type="NCBI Taxonomy" id="2494733"/>
    <lineage>
        <taxon>Bacteria</taxon>
        <taxon>Pseudomonadati</taxon>
        <taxon>Bacteroidota</taxon>
        <taxon>Cytophagia</taxon>
        <taxon>Cytophagales</taxon>
        <taxon>Fulvivirgaceae</taxon>
        <taxon>Fulvivirga</taxon>
    </lineage>
</organism>
<proteinExistence type="predicted"/>
<protein>
    <recommendedName>
        <fullName evidence="3">Tetratricopeptide repeat protein</fullName>
    </recommendedName>
</protein>
<evidence type="ECO:0008006" key="3">
    <source>
        <dbReference type="Google" id="ProtNLM"/>
    </source>
</evidence>
<sequence length="494" mass="57430">MALNKNILLKKVSLFTYLFLCFLLPGTILGSSSDWDFNNDEKQAYNHIISLRLDKATPLLNDKRPASAYLKNLSESIRLIITEDPSLFEDYEDAFNDRLDFIESKESKDGFKKFYMAELYLQRAFTNLKMGYDWTAAWDFRRAYKLIDTNTQKYPDFLPNYKAMGLLHVMIGSVPERHQWLVGLLGLQGSVKQGLAEIEKIANSDHFFNKEALVVSYLLEAYLLNRADEAVINFTNLYKNNKNNLLFGYLYMSLLIKNNQSQKALEAYQHLKKFKEGYLEFNFLNYLTGEIYLQKGEYDLAETYFTEFINNTKGKNFTKDAQYKLFLTYWLDNKENKATQAHLKAQLTGQTKVEADKHASKSLGQPQFPNKVIMKIRLLTDGGFYTEAKTLVSKDYEFSSKKDKIEFSYRKARLFHKTEDIEEAIKLYATTINETSGENWYFAPNSCLQLGYIYHQTGDSALAKYYFNEVLGYKHHEYKTSLDNKAKAALANYE</sequence>
<evidence type="ECO:0000313" key="1">
    <source>
        <dbReference type="EMBL" id="MBL6445914.1"/>
    </source>
</evidence>
<dbReference type="Gene3D" id="1.25.40.10">
    <property type="entry name" value="Tetratricopeptide repeat domain"/>
    <property type="match status" value="2"/>
</dbReference>
<gene>
    <name evidence="1" type="ORF">JMN32_06320</name>
</gene>
<dbReference type="AlphaFoldDB" id="A0A937FU70"/>
<keyword evidence="2" id="KW-1185">Reference proteome</keyword>
<dbReference type="RefSeq" id="WP_202855460.1">
    <property type="nucleotide sequence ID" value="NZ_JAEUGD010000019.1"/>
</dbReference>
<reference evidence="1" key="1">
    <citation type="submission" date="2021-01" db="EMBL/GenBank/DDBJ databases">
        <title>Fulvivirga kasyanovii gen. nov., sp nov., a novel member of the phylum Bacteroidetes isolated from seawater in a mussel farm.</title>
        <authorList>
            <person name="Zhao L.-H."/>
            <person name="Wang Z.-J."/>
        </authorList>
    </citation>
    <scope>NUCLEOTIDE SEQUENCE</scope>
    <source>
        <strain evidence="1">29W222</strain>
    </source>
</reference>
<dbReference type="SUPFAM" id="SSF48452">
    <property type="entry name" value="TPR-like"/>
    <property type="match status" value="2"/>
</dbReference>
<accession>A0A937FU70</accession>
<evidence type="ECO:0000313" key="2">
    <source>
        <dbReference type="Proteomes" id="UP000614216"/>
    </source>
</evidence>
<dbReference type="Proteomes" id="UP000614216">
    <property type="component" value="Unassembled WGS sequence"/>
</dbReference>
<comment type="caution">
    <text evidence="1">The sequence shown here is derived from an EMBL/GenBank/DDBJ whole genome shotgun (WGS) entry which is preliminary data.</text>
</comment>
<dbReference type="EMBL" id="JAEUGD010000019">
    <property type="protein sequence ID" value="MBL6445914.1"/>
    <property type="molecule type" value="Genomic_DNA"/>
</dbReference>
<dbReference type="Pfam" id="PF13181">
    <property type="entry name" value="TPR_8"/>
    <property type="match status" value="2"/>
</dbReference>
<dbReference type="InterPro" id="IPR011990">
    <property type="entry name" value="TPR-like_helical_dom_sf"/>
</dbReference>